<accession>A0A8J4M597</accession>
<protein>
    <submittedName>
        <fullName evidence="1">PEP-CTERM/exosortase system-associated acyltransferase</fullName>
    </submittedName>
</protein>
<dbReference type="SUPFAM" id="SSF55729">
    <property type="entry name" value="Acyl-CoA N-acyltransferases (Nat)"/>
    <property type="match status" value="1"/>
</dbReference>
<dbReference type="EMBL" id="DTQM01000046">
    <property type="protein sequence ID" value="HGC42027.1"/>
    <property type="molecule type" value="Genomic_DNA"/>
</dbReference>
<dbReference type="GO" id="GO:0016746">
    <property type="term" value="F:acyltransferase activity"/>
    <property type="evidence" value="ECO:0007669"/>
    <property type="project" value="UniProtKB-KW"/>
</dbReference>
<dbReference type="Pfam" id="PF13444">
    <property type="entry name" value="Acetyltransf_5"/>
    <property type="match status" value="1"/>
</dbReference>
<keyword evidence="1" id="KW-0808">Transferase</keyword>
<keyword evidence="1" id="KW-0012">Acyltransferase</keyword>
<dbReference type="InterPro" id="IPR016181">
    <property type="entry name" value="Acyl_CoA_acyltransferase"/>
</dbReference>
<dbReference type="Gene3D" id="3.40.630.30">
    <property type="match status" value="1"/>
</dbReference>
<organism evidence="1">
    <name type="scientific">Acidicaldus sp</name>
    <dbReference type="NCBI Taxonomy" id="1872105"/>
    <lineage>
        <taxon>Bacteria</taxon>
        <taxon>Pseudomonadati</taxon>
        <taxon>Pseudomonadota</taxon>
        <taxon>Alphaproteobacteria</taxon>
        <taxon>Acetobacterales</taxon>
        <taxon>Acetobacteraceae</taxon>
        <taxon>Acidicaldus</taxon>
    </lineage>
</organism>
<comment type="caution">
    <text evidence="1">The sequence shown here is derived from an EMBL/GenBank/DDBJ whole genome shotgun (WGS) entry which is preliminary data.</text>
</comment>
<dbReference type="InterPro" id="IPR001690">
    <property type="entry name" value="Autoind_synthase"/>
</dbReference>
<sequence>MSVASLAEEIAAVNAAFEAVPADTDALRHEAYRVRHQVYCVENDFLGGINGLEMDEYDAHARHTVLRHRRSGDIVGTVRLVLPRADRPEMSFPMQRFCAPELLAPLPVLRTGEVSRFAISRHRLSATHTALHALRLWLMQGVVRMSVEAGHTHILAILDRRLLRLLRMSAVNFRELGPLVEYHGLRQPAYSKLATMLSEVLAARPEVWEVITDGGRYAEAPSLPANATPERVFSEALA</sequence>
<proteinExistence type="predicted"/>
<dbReference type="NCBIfam" id="TIGR03694">
    <property type="entry name" value="exosort_acyl"/>
    <property type="match status" value="1"/>
</dbReference>
<dbReference type="PRINTS" id="PR01549">
    <property type="entry name" value="AUTOINDCRSYN"/>
</dbReference>
<evidence type="ECO:0000313" key="1">
    <source>
        <dbReference type="EMBL" id="HGC42027.1"/>
    </source>
</evidence>
<name>A0A8J4M597_9PROT</name>
<gene>
    <name evidence="1" type="ORF">ENY07_02225</name>
</gene>
<reference evidence="1" key="1">
    <citation type="journal article" date="2020" name="mSystems">
        <title>Genome- and Community-Level Interaction Insights into Carbon Utilization and Element Cycling Functions of Hydrothermarchaeota in Hydrothermal Sediment.</title>
        <authorList>
            <person name="Zhou Z."/>
            <person name="Liu Y."/>
            <person name="Xu W."/>
            <person name="Pan J."/>
            <person name="Luo Z.H."/>
            <person name="Li M."/>
        </authorList>
    </citation>
    <scope>NUCLEOTIDE SEQUENCE</scope>
    <source>
        <strain evidence="1">SpSt-997</strain>
    </source>
</reference>
<dbReference type="AlphaFoldDB" id="A0A8J4M597"/>
<dbReference type="InterPro" id="IPR022484">
    <property type="entry name" value="PEP-CTERM/exosrtase_acylTfrase"/>
</dbReference>